<sequence>MSTTIPEKFDGLTLDYEEAVDNTEKLLGAAFVLMNTGENKDTCLTIIEFAWLYQQAVLEYMRNKQNETRNQT</sequence>
<gene>
    <name evidence="1" type="ORF">G8577_003711</name>
</gene>
<protein>
    <submittedName>
        <fullName evidence="1">Uncharacterized protein</fullName>
    </submittedName>
</protein>
<reference evidence="1" key="2">
    <citation type="submission" date="2020-02" db="EMBL/GenBank/DDBJ databases">
        <authorList>
            <consortium name="NCBI Pathogen Detection Project"/>
        </authorList>
    </citation>
    <scope>NUCLEOTIDE SEQUENCE</scope>
    <source>
        <strain evidence="1">MA.CK_98/00001034</strain>
    </source>
</reference>
<dbReference type="AlphaFoldDB" id="A0A764W9N3"/>
<organism evidence="1">
    <name type="scientific">Salmonella enterica</name>
    <name type="common">Salmonella choleraesuis</name>
    <dbReference type="NCBI Taxonomy" id="28901"/>
    <lineage>
        <taxon>Bacteria</taxon>
        <taxon>Pseudomonadati</taxon>
        <taxon>Pseudomonadota</taxon>
        <taxon>Gammaproteobacteria</taxon>
        <taxon>Enterobacterales</taxon>
        <taxon>Enterobacteriaceae</taxon>
        <taxon>Salmonella</taxon>
    </lineage>
</organism>
<evidence type="ECO:0000313" key="1">
    <source>
        <dbReference type="EMBL" id="HAG5257475.1"/>
    </source>
</evidence>
<name>A0A764W9N3_SALER</name>
<comment type="caution">
    <text evidence="1">The sequence shown here is derived from an EMBL/GenBank/DDBJ whole genome shotgun (WGS) entry which is preliminary data.</text>
</comment>
<accession>A0A764W9N3</accession>
<dbReference type="EMBL" id="DAAYPZ010000010">
    <property type="protein sequence ID" value="HAG5257475.1"/>
    <property type="molecule type" value="Genomic_DNA"/>
</dbReference>
<proteinExistence type="predicted"/>
<reference evidence="1" key="1">
    <citation type="journal article" date="2018" name="Genome Biol.">
        <title>SKESA: strategic k-mer extension for scrupulous assemblies.</title>
        <authorList>
            <person name="Souvorov A."/>
            <person name="Agarwala R."/>
            <person name="Lipman D.J."/>
        </authorList>
    </citation>
    <scope>NUCLEOTIDE SEQUENCE</scope>
    <source>
        <strain evidence="1">MA.CK_98/00001034</strain>
    </source>
</reference>